<protein>
    <submittedName>
        <fullName evidence="3">VWA domain-containing protein</fullName>
    </submittedName>
</protein>
<keyword evidence="4" id="KW-1185">Reference proteome</keyword>
<evidence type="ECO:0000313" key="4">
    <source>
        <dbReference type="Proteomes" id="UP000681610"/>
    </source>
</evidence>
<evidence type="ECO:0000259" key="2">
    <source>
        <dbReference type="PROSITE" id="PS50234"/>
    </source>
</evidence>
<sequence>MINSKSEVLDKFVRFGKIADKNERSQIAECLKNWQVVPIEKSFMERKFQDSLNKIIADETVNTLLEKHPHLRDEIFEKAIALLEKIATETEKIELPSHKELIEKVKKNDFSELPKNLIEKQRNLLETTSKARENAKIEQYKFLKEEFQNKWDSSINSNKFRIRDRKKNIESAKEEDELFERVKKLSIKDFLKERKVNTFTNFLKNTYSKKDFDLTYYNKKIKEIENQEVEIDQTTQNILKEQLIKEIEQEAEIEKALEEIKVIDKLRKDFLQTLYEEIEKLKELLELLAPFVEDTTALGRLWDLSKGNWKQINFNLLRKYGELLTQKKELLALAEALGRYQKAEIEYKEEAYTNWKIIQQFKYNHSGKSELIGITESDDLNHLLPTELSLFSDIETENIFYKKFSEKKLQSYQFTSRESYKQTEAFEGKHQKEVEKDKGPFILAIDTSGSMHGKPEEIAKLIAFAIVKIAYREKRKALLISFSTSYQLFELTDFQNSLPKLVNFLQMSFSGGTDVSEAIKETVRRMEEQDYKNADLLVITDGIFGNMSAQLISQIQMLKQKGNKFNTLIIGASQNTNALSFFDNIWLCDYYLENINNLVKQINSLLK</sequence>
<reference evidence="3 4" key="1">
    <citation type="submission" date="2021-03" db="EMBL/GenBank/DDBJ databases">
        <title>Isolation and description of Capnocytophaga bilenii sp. nov., a novel Capnocytophaga species, isolated from a gingivitis subject.</title>
        <authorList>
            <person name="Antezack A."/>
            <person name="Monnet-Corti V."/>
            <person name="La Scola B."/>
        </authorList>
    </citation>
    <scope>NUCLEOTIDE SEQUENCE [LARGE SCALE GENOMIC DNA]</scope>
    <source>
        <strain evidence="3 4">Marseille-Q4570</strain>
    </source>
</reference>
<dbReference type="SMART" id="SM00327">
    <property type="entry name" value="VWA"/>
    <property type="match status" value="1"/>
</dbReference>
<comment type="caution">
    <text evidence="3">The sequence shown here is derived from an EMBL/GenBank/DDBJ whole genome shotgun (WGS) entry which is preliminary data.</text>
</comment>
<gene>
    <name evidence="3" type="ORF">J4N46_10035</name>
</gene>
<evidence type="ECO:0000256" key="1">
    <source>
        <dbReference type="SAM" id="Coils"/>
    </source>
</evidence>
<accession>A0ABS3PZH3</accession>
<evidence type="ECO:0000313" key="3">
    <source>
        <dbReference type="EMBL" id="MBO1884739.1"/>
    </source>
</evidence>
<dbReference type="EMBL" id="JAGDYP010000008">
    <property type="protein sequence ID" value="MBO1884739.1"/>
    <property type="molecule type" value="Genomic_DNA"/>
</dbReference>
<feature type="domain" description="VWFA" evidence="2">
    <location>
        <begin position="440"/>
        <end position="607"/>
    </location>
</feature>
<keyword evidence="1" id="KW-0175">Coiled coil</keyword>
<dbReference type="Gene3D" id="3.40.50.410">
    <property type="entry name" value="von Willebrand factor, type A domain"/>
    <property type="match status" value="1"/>
</dbReference>
<dbReference type="InterPro" id="IPR002035">
    <property type="entry name" value="VWF_A"/>
</dbReference>
<dbReference type="InterPro" id="IPR036465">
    <property type="entry name" value="vWFA_dom_sf"/>
</dbReference>
<name>A0ABS3PZH3_9FLAO</name>
<dbReference type="PANTHER" id="PTHR36846">
    <property type="entry name" value="PROTEIN VIAA"/>
    <property type="match status" value="1"/>
</dbReference>
<organism evidence="3 4">
    <name type="scientific">Capnocytophaga bilenii</name>
    <dbReference type="NCBI Taxonomy" id="2819369"/>
    <lineage>
        <taxon>Bacteria</taxon>
        <taxon>Pseudomonadati</taxon>
        <taxon>Bacteroidota</taxon>
        <taxon>Flavobacteriia</taxon>
        <taxon>Flavobacteriales</taxon>
        <taxon>Flavobacteriaceae</taxon>
        <taxon>Capnocytophaga</taxon>
    </lineage>
</organism>
<proteinExistence type="predicted"/>
<dbReference type="SUPFAM" id="SSF53300">
    <property type="entry name" value="vWA-like"/>
    <property type="match status" value="1"/>
</dbReference>
<dbReference type="Proteomes" id="UP000681610">
    <property type="component" value="Unassembled WGS sequence"/>
</dbReference>
<dbReference type="Pfam" id="PF13519">
    <property type="entry name" value="VWA_2"/>
    <property type="match status" value="1"/>
</dbReference>
<feature type="coiled-coil region" evidence="1">
    <location>
        <begin position="217"/>
        <end position="260"/>
    </location>
</feature>
<dbReference type="PROSITE" id="PS50234">
    <property type="entry name" value="VWFA"/>
    <property type="match status" value="1"/>
</dbReference>
<dbReference type="RefSeq" id="WP_208059174.1">
    <property type="nucleotide sequence ID" value="NZ_JAGDYP010000008.1"/>
</dbReference>
<dbReference type="PANTHER" id="PTHR36846:SF1">
    <property type="entry name" value="PROTEIN VIAA"/>
    <property type="match status" value="1"/>
</dbReference>